<keyword evidence="2" id="KW-1185">Reference proteome</keyword>
<organism evidence="1 2">
    <name type="scientific">Nocardia veterana</name>
    <dbReference type="NCBI Taxonomy" id="132249"/>
    <lineage>
        <taxon>Bacteria</taxon>
        <taxon>Bacillati</taxon>
        <taxon>Actinomycetota</taxon>
        <taxon>Actinomycetes</taxon>
        <taxon>Mycobacteriales</taxon>
        <taxon>Nocardiaceae</taxon>
        <taxon>Nocardia</taxon>
    </lineage>
</organism>
<sequence length="194" mass="20400">MANARCDRVAKTRARHPRAVRTGLVALLTLVVGVTLGGCGRTVSGTALPAGSGGGVNMNFDKLLRECEVVKTEDIAKSTGAQDATGSFNGAVCMWDLSGTPGDGMATLNWYEMGSLANEKANNDRLGYVTKDVNVQGRRSLQVQRPGDPDACGVMAPAADTGIIGWWLNYRPGGHPDPCDAAKKLAELTLNLAR</sequence>
<gene>
    <name evidence="1" type="ORF">HGA07_05330</name>
</gene>
<evidence type="ECO:0000313" key="2">
    <source>
        <dbReference type="Proteomes" id="UP000523447"/>
    </source>
</evidence>
<dbReference type="EMBL" id="JAAXPE010000003">
    <property type="protein sequence ID" value="NKY85046.1"/>
    <property type="molecule type" value="Genomic_DNA"/>
</dbReference>
<dbReference type="InterPro" id="IPR024520">
    <property type="entry name" value="DUF3558"/>
</dbReference>
<protein>
    <submittedName>
        <fullName evidence="1">DUF3558 domain-containing protein</fullName>
    </submittedName>
</protein>
<accession>A0A7X6LV02</accession>
<comment type="caution">
    <text evidence="1">The sequence shown here is derived from an EMBL/GenBank/DDBJ whole genome shotgun (WGS) entry which is preliminary data.</text>
</comment>
<dbReference type="RefSeq" id="WP_168441201.1">
    <property type="nucleotide sequence ID" value="NZ_CAWPHS010000023.1"/>
</dbReference>
<evidence type="ECO:0000313" key="1">
    <source>
        <dbReference type="EMBL" id="NKY85046.1"/>
    </source>
</evidence>
<name>A0A7X6LV02_9NOCA</name>
<dbReference type="Pfam" id="PF12079">
    <property type="entry name" value="DUF3558"/>
    <property type="match status" value="1"/>
</dbReference>
<dbReference type="AlphaFoldDB" id="A0A7X6LV02"/>
<dbReference type="Proteomes" id="UP000523447">
    <property type="component" value="Unassembled WGS sequence"/>
</dbReference>
<reference evidence="1 2" key="1">
    <citation type="submission" date="2020-04" db="EMBL/GenBank/DDBJ databases">
        <title>MicrobeNet Type strains.</title>
        <authorList>
            <person name="Nicholson A.C."/>
        </authorList>
    </citation>
    <scope>NUCLEOTIDE SEQUENCE [LARGE SCALE GENOMIC DNA]</scope>
    <source>
        <strain evidence="1 2">DSM 44445</strain>
    </source>
</reference>
<proteinExistence type="predicted"/>